<gene>
    <name evidence="1" type="ORF">L1987_61659</name>
</gene>
<reference evidence="1 2" key="2">
    <citation type="journal article" date="2022" name="Mol. Ecol. Resour.">
        <title>The genomes of chicory, endive, great burdock and yacon provide insights into Asteraceae paleo-polyploidization history and plant inulin production.</title>
        <authorList>
            <person name="Fan W."/>
            <person name="Wang S."/>
            <person name="Wang H."/>
            <person name="Wang A."/>
            <person name="Jiang F."/>
            <person name="Liu H."/>
            <person name="Zhao H."/>
            <person name="Xu D."/>
            <person name="Zhang Y."/>
        </authorList>
    </citation>
    <scope>NUCLEOTIDE SEQUENCE [LARGE SCALE GENOMIC DNA]</scope>
    <source>
        <strain evidence="2">cv. Yunnan</strain>
        <tissue evidence="1">Leaves</tissue>
    </source>
</reference>
<dbReference type="EMBL" id="CM042038">
    <property type="protein sequence ID" value="KAI3730489.1"/>
    <property type="molecule type" value="Genomic_DNA"/>
</dbReference>
<reference evidence="2" key="1">
    <citation type="journal article" date="2022" name="Mol. Ecol. Resour.">
        <title>The genomes of chicory, endive, great burdock and yacon provide insights into Asteraceae palaeo-polyploidization history and plant inulin production.</title>
        <authorList>
            <person name="Fan W."/>
            <person name="Wang S."/>
            <person name="Wang H."/>
            <person name="Wang A."/>
            <person name="Jiang F."/>
            <person name="Liu H."/>
            <person name="Zhao H."/>
            <person name="Xu D."/>
            <person name="Zhang Y."/>
        </authorList>
    </citation>
    <scope>NUCLEOTIDE SEQUENCE [LARGE SCALE GENOMIC DNA]</scope>
    <source>
        <strain evidence="2">cv. Yunnan</strain>
    </source>
</reference>
<evidence type="ECO:0000313" key="2">
    <source>
        <dbReference type="Proteomes" id="UP001056120"/>
    </source>
</evidence>
<organism evidence="1 2">
    <name type="scientific">Smallanthus sonchifolius</name>
    <dbReference type="NCBI Taxonomy" id="185202"/>
    <lineage>
        <taxon>Eukaryota</taxon>
        <taxon>Viridiplantae</taxon>
        <taxon>Streptophyta</taxon>
        <taxon>Embryophyta</taxon>
        <taxon>Tracheophyta</taxon>
        <taxon>Spermatophyta</taxon>
        <taxon>Magnoliopsida</taxon>
        <taxon>eudicotyledons</taxon>
        <taxon>Gunneridae</taxon>
        <taxon>Pentapetalae</taxon>
        <taxon>asterids</taxon>
        <taxon>campanulids</taxon>
        <taxon>Asterales</taxon>
        <taxon>Asteraceae</taxon>
        <taxon>Asteroideae</taxon>
        <taxon>Heliantheae alliance</taxon>
        <taxon>Millerieae</taxon>
        <taxon>Smallanthus</taxon>
    </lineage>
</organism>
<comment type="caution">
    <text evidence="1">The sequence shown here is derived from an EMBL/GenBank/DDBJ whole genome shotgun (WGS) entry which is preliminary data.</text>
</comment>
<sequence>MEFEIRDQKSEEFGGERDGDVYGDIWFLYKNVLLGYPWCNSVSQACRVVLNSKYFVKEWEFGVGNDELMPITCRVLPSFDELDTELTRPLPPGELVMVTPWMTIGNLKEVAQCALRDTYCVMNKFVVRQIGGLKGIEDEVVLSCAVEAGAQVWVRGCGLDLGTALRYEGGDGYARESRVECGCGARDDDGERMVACDECHVWRHTKCCGIEDDEAAPVDFVCGECDAKSRMVEWDFEVLRLN</sequence>
<accession>A0ACB9C882</accession>
<evidence type="ECO:0000313" key="1">
    <source>
        <dbReference type="EMBL" id="KAI3730489.1"/>
    </source>
</evidence>
<dbReference type="Proteomes" id="UP001056120">
    <property type="component" value="Linkage Group LG21"/>
</dbReference>
<proteinExistence type="predicted"/>
<protein>
    <submittedName>
        <fullName evidence="1">Uncharacterized protein</fullName>
    </submittedName>
</protein>
<keyword evidence="2" id="KW-1185">Reference proteome</keyword>
<name>A0ACB9C882_9ASTR</name>